<dbReference type="Gramene" id="RZC51924">
    <property type="protein sequence ID" value="RZC51924"/>
    <property type="gene ID" value="C5167_020346"/>
</dbReference>
<dbReference type="Pfam" id="PF24681">
    <property type="entry name" value="Kelch_KLHDC2_KLHL20_DRC7"/>
    <property type="match status" value="1"/>
</dbReference>
<dbReference type="Pfam" id="PF24922">
    <property type="entry name" value="ACBP4_C"/>
    <property type="match status" value="1"/>
</dbReference>
<dbReference type="PANTHER" id="PTHR46093">
    <property type="entry name" value="ACYL-COA-BINDING DOMAIN-CONTAINING PROTEIN 5"/>
    <property type="match status" value="1"/>
</dbReference>
<dbReference type="Gene3D" id="2.120.10.80">
    <property type="entry name" value="Kelch-type beta propeller"/>
    <property type="match status" value="2"/>
</dbReference>
<evidence type="ECO:0000313" key="6">
    <source>
        <dbReference type="EMBL" id="RZC51924.1"/>
    </source>
</evidence>
<sequence length="742" mass="82523">MKKMFGFSRRRMKLGRLKVQLSDTNSGTRSPVRHTKRNNKSDGESVTPPTKVKSDVHNRQSLSDTGELNSCASGSSEGWMVLSTTGDKPTPRFNHAATVIGDKMVVVGGESGHGVLDDVQVLSFERFTWTKASSKLYLSPNSLPLKIPACKGHRMVPWGKKALMVGGKTDPASDRISVWAFDIETECWSLMEARGEVPVSRSGHSVTRAGSVLILFGGEDAKGRKLNDIHMFDLKSLMWLPLHYTQITDRQATLDLIHVIKGSRPSPRSNHVAALYDDRILFIFGGSSKSRTLNDLYSLDFETMIWTRIKLRGFHPSPRAGSCGILCGNKWYIAGGGSKKKRHADTLVLDVLKLEWSVAVASSPSSVTSTKGFSLVFVHHKEKDFLVAFGGYKKETFNQIEVLVMERHDSMGWQSTGRKSPGEALFENFTRTIGFACQFDTRALPCPVDSVVRNNIASVLENHGSGRKSISVSSLMDSNPLCSLSTKCNKDEERKLASTMRNNLLDENLKETDNCSVRKNSSSQTMEQHLKTLDTGVQTDLAGGANNVDDMSSVFDSENYITHHQNQISTDYYSDKDEIHHPETEGKPVGLFQMYETKIAGLIRKNGLLEGQLTTALTSKEAAEKNLSSVIKSKQDMEKKLSDTVKEMELLKEKLSSIEIAQDEANSLSNIVHSDNVRLEHDVAFLKAVLDDTQKELNSTRGVLTGERARAFQLQVEVFHLKQRLQSIENRAPTPRKPFHMQ</sequence>
<evidence type="ECO:0000256" key="2">
    <source>
        <dbReference type="ARBA" id="ARBA00022737"/>
    </source>
</evidence>
<dbReference type="AlphaFoldDB" id="A0A4Y7ISS7"/>
<feature type="compositionally biased region" description="Polar residues" evidence="4">
    <location>
        <begin position="59"/>
        <end position="74"/>
    </location>
</feature>
<dbReference type="InterPro" id="IPR056819">
    <property type="entry name" value="ACBP4-6_C"/>
</dbReference>
<name>A0A4Y7ISS7_PAPSO</name>
<dbReference type="EMBL" id="CM010716">
    <property type="protein sequence ID" value="RZC51924.1"/>
    <property type="molecule type" value="Genomic_DNA"/>
</dbReference>
<evidence type="ECO:0000259" key="5">
    <source>
        <dbReference type="Pfam" id="PF24922"/>
    </source>
</evidence>
<dbReference type="SUPFAM" id="SSF57997">
    <property type="entry name" value="Tropomyosin"/>
    <property type="match status" value="1"/>
</dbReference>
<dbReference type="InterPro" id="IPR006652">
    <property type="entry name" value="Kelch_1"/>
</dbReference>
<feature type="region of interest" description="Disordered" evidence="4">
    <location>
        <begin position="22"/>
        <end position="74"/>
    </location>
</feature>
<dbReference type="InterPro" id="IPR011043">
    <property type="entry name" value="Gal_Oxase/kelch_b-propeller"/>
</dbReference>
<dbReference type="Proteomes" id="UP000316621">
    <property type="component" value="Chromosome 2"/>
</dbReference>
<accession>A0A4Y7ISS7</accession>
<reference evidence="6 7" key="1">
    <citation type="journal article" date="2018" name="Science">
        <title>The opium poppy genome and morphinan production.</title>
        <authorList>
            <person name="Guo L."/>
            <person name="Winzer T."/>
            <person name="Yang X."/>
            <person name="Li Y."/>
            <person name="Ning Z."/>
            <person name="He Z."/>
            <person name="Teodor R."/>
            <person name="Lu Y."/>
            <person name="Bowser T.A."/>
            <person name="Graham I.A."/>
            <person name="Ye K."/>
        </authorList>
    </citation>
    <scope>NUCLEOTIDE SEQUENCE [LARGE SCALE GENOMIC DNA]</scope>
    <source>
        <strain evidence="7">cv. HN1</strain>
        <tissue evidence="6">Leaves</tissue>
    </source>
</reference>
<dbReference type="Pfam" id="PF01344">
    <property type="entry name" value="Kelch_1"/>
    <property type="match status" value="1"/>
</dbReference>
<evidence type="ECO:0000256" key="1">
    <source>
        <dbReference type="ARBA" id="ARBA00022441"/>
    </source>
</evidence>
<proteinExistence type="predicted"/>
<dbReference type="STRING" id="3469.A0A4Y7ISS7"/>
<keyword evidence="2" id="KW-0677">Repeat</keyword>
<protein>
    <recommendedName>
        <fullName evidence="5">Acyl-CoA-binding domain-containing protein</fullName>
    </recommendedName>
</protein>
<evidence type="ECO:0000256" key="3">
    <source>
        <dbReference type="SAM" id="Coils"/>
    </source>
</evidence>
<keyword evidence="7" id="KW-1185">Reference proteome</keyword>
<dbReference type="OMA" id="NMETEVW"/>
<organism evidence="6 7">
    <name type="scientific">Papaver somniferum</name>
    <name type="common">Opium poppy</name>
    <dbReference type="NCBI Taxonomy" id="3469"/>
    <lineage>
        <taxon>Eukaryota</taxon>
        <taxon>Viridiplantae</taxon>
        <taxon>Streptophyta</taxon>
        <taxon>Embryophyta</taxon>
        <taxon>Tracheophyta</taxon>
        <taxon>Spermatophyta</taxon>
        <taxon>Magnoliopsida</taxon>
        <taxon>Ranunculales</taxon>
        <taxon>Papaveraceae</taxon>
        <taxon>Papaveroideae</taxon>
        <taxon>Papaver</taxon>
    </lineage>
</organism>
<dbReference type="SUPFAM" id="SSF117281">
    <property type="entry name" value="Kelch motif"/>
    <property type="match status" value="1"/>
</dbReference>
<feature type="coiled-coil region" evidence="3">
    <location>
        <begin position="620"/>
        <end position="696"/>
    </location>
</feature>
<gene>
    <name evidence="6" type="ORF">C5167_020346</name>
</gene>
<dbReference type="SUPFAM" id="SSF50965">
    <property type="entry name" value="Galactose oxidase, central domain"/>
    <property type="match status" value="1"/>
</dbReference>
<evidence type="ECO:0000313" key="7">
    <source>
        <dbReference type="Proteomes" id="UP000316621"/>
    </source>
</evidence>
<evidence type="ECO:0000256" key="4">
    <source>
        <dbReference type="SAM" id="MobiDB-lite"/>
    </source>
</evidence>
<dbReference type="PANTHER" id="PTHR46093:SF4">
    <property type="entry name" value="GALACTOSE OXIDASE_KELCH REPEAT SUPERFAMILY PROTEIN"/>
    <property type="match status" value="1"/>
</dbReference>
<keyword evidence="1" id="KW-0880">Kelch repeat</keyword>
<dbReference type="InterPro" id="IPR015915">
    <property type="entry name" value="Kelch-typ_b-propeller"/>
</dbReference>
<feature type="domain" description="Acyl-CoA-binding" evidence="5">
    <location>
        <begin position="662"/>
        <end position="729"/>
    </location>
</feature>
<keyword evidence="3" id="KW-0175">Coiled coil</keyword>